<keyword evidence="1" id="KW-0812">Transmembrane</keyword>
<feature type="transmembrane region" description="Helical" evidence="1">
    <location>
        <begin position="66"/>
        <end position="86"/>
    </location>
</feature>
<dbReference type="PANTHER" id="PTHR34980:SF3">
    <property type="entry name" value="BLR8105 PROTEIN"/>
    <property type="match status" value="1"/>
</dbReference>
<dbReference type="InterPro" id="IPR008523">
    <property type="entry name" value="DUF805"/>
</dbReference>
<dbReference type="EMBL" id="JAAOCA010000001">
    <property type="protein sequence ID" value="MBD1597105.1"/>
    <property type="molecule type" value="Genomic_DNA"/>
</dbReference>
<feature type="transmembrane region" description="Helical" evidence="1">
    <location>
        <begin position="139"/>
        <end position="159"/>
    </location>
</feature>
<reference evidence="2 3" key="1">
    <citation type="journal article" date="2020" name="Insects">
        <title>Bacteria Belonging to Pseudomonas typographi sp. nov. from the Bark Beetle Ips typographus Have Genomic Potential to Aid in the Host Ecology.</title>
        <authorList>
            <person name="Peral-Aranega E."/>
            <person name="Saati-Santamaria Z."/>
            <person name="Kolarik M."/>
            <person name="Rivas R."/>
            <person name="Garcia-Fraile P."/>
        </authorList>
    </citation>
    <scope>NUCLEOTIDE SEQUENCE [LARGE SCALE GENOMIC DNA]</scope>
    <source>
        <strain evidence="2 3">CA3A</strain>
    </source>
</reference>
<dbReference type="PANTHER" id="PTHR34980">
    <property type="entry name" value="INNER MEMBRANE PROTEIN-RELATED-RELATED"/>
    <property type="match status" value="1"/>
</dbReference>
<evidence type="ECO:0000256" key="1">
    <source>
        <dbReference type="SAM" id="Phobius"/>
    </source>
</evidence>
<feature type="transmembrane region" description="Helical" evidence="1">
    <location>
        <begin position="98"/>
        <end position="119"/>
    </location>
</feature>
<proteinExistence type="predicted"/>
<dbReference type="Proteomes" id="UP000805841">
    <property type="component" value="Unassembled WGS sequence"/>
</dbReference>
<dbReference type="RefSeq" id="WP_190416538.1">
    <property type="nucleotide sequence ID" value="NZ_JAAOCA010000001.1"/>
</dbReference>
<keyword evidence="1" id="KW-0472">Membrane</keyword>
<protein>
    <submittedName>
        <fullName evidence="2">DUF805 domain-containing protein</fullName>
    </submittedName>
</protein>
<keyword evidence="1" id="KW-1133">Transmembrane helix</keyword>
<sequence length="167" mass="18154">MQPPSPFEPPKADLVTTPVYAELNWTTRNGRIGRLRYLAWTFVFMLVGFPITLALLKVVYSLNAAVSLLLLGTVGVAALVVGVRICAQRLHDIGWSAWWLLLYLVPLGNNIFALVMLVMPGDPGRNRFGPPPPPNNTAVKLLAVLGLAAFIGLFLLAVLGDLPSLLR</sequence>
<evidence type="ECO:0000313" key="2">
    <source>
        <dbReference type="EMBL" id="MBD1597105.1"/>
    </source>
</evidence>
<gene>
    <name evidence="2" type="ORF">HAQ05_00030</name>
</gene>
<evidence type="ECO:0000313" key="3">
    <source>
        <dbReference type="Proteomes" id="UP000805841"/>
    </source>
</evidence>
<dbReference type="Pfam" id="PF05656">
    <property type="entry name" value="DUF805"/>
    <property type="match status" value="1"/>
</dbReference>
<feature type="transmembrane region" description="Helical" evidence="1">
    <location>
        <begin position="37"/>
        <end position="60"/>
    </location>
</feature>
<accession>A0ABR7YV51</accession>
<name>A0ABR7YV51_9PSED</name>
<keyword evidence="3" id="KW-1185">Reference proteome</keyword>
<organism evidence="2 3">
    <name type="scientific">Pseudomonas typographi</name>
    <dbReference type="NCBI Taxonomy" id="2715964"/>
    <lineage>
        <taxon>Bacteria</taxon>
        <taxon>Pseudomonadati</taxon>
        <taxon>Pseudomonadota</taxon>
        <taxon>Gammaproteobacteria</taxon>
        <taxon>Pseudomonadales</taxon>
        <taxon>Pseudomonadaceae</taxon>
        <taxon>Pseudomonas</taxon>
    </lineage>
</organism>
<comment type="caution">
    <text evidence="2">The sequence shown here is derived from an EMBL/GenBank/DDBJ whole genome shotgun (WGS) entry which is preliminary data.</text>
</comment>